<feature type="transmembrane region" description="Helical" evidence="6">
    <location>
        <begin position="248"/>
        <end position="270"/>
    </location>
</feature>
<dbReference type="Gene3D" id="3.40.1710.10">
    <property type="entry name" value="abc type-2 transporter like domain"/>
    <property type="match status" value="1"/>
</dbReference>
<dbReference type="InterPro" id="IPR013525">
    <property type="entry name" value="ABC2_TM"/>
</dbReference>
<dbReference type="Proteomes" id="UP000262954">
    <property type="component" value="Unassembled WGS sequence"/>
</dbReference>
<evidence type="ECO:0000256" key="2">
    <source>
        <dbReference type="ARBA" id="ARBA00022475"/>
    </source>
</evidence>
<comment type="subcellular location">
    <subcellularLocation>
        <location evidence="1">Cell membrane</location>
        <topology evidence="1">Multi-pass membrane protein</topology>
    </subcellularLocation>
</comment>
<feature type="transmembrane region" description="Helical" evidence="6">
    <location>
        <begin position="282"/>
        <end position="304"/>
    </location>
</feature>
<feature type="transmembrane region" description="Helical" evidence="6">
    <location>
        <begin position="310"/>
        <end position="330"/>
    </location>
</feature>
<feature type="transmembrane region" description="Helical" evidence="6">
    <location>
        <begin position="29"/>
        <end position="48"/>
    </location>
</feature>
<dbReference type="AlphaFoldDB" id="A0A354LZX5"/>
<protein>
    <submittedName>
        <fullName evidence="8">ABC transporter permease</fullName>
    </submittedName>
</protein>
<dbReference type="GO" id="GO:0140359">
    <property type="term" value="F:ABC-type transporter activity"/>
    <property type="evidence" value="ECO:0007669"/>
    <property type="project" value="InterPro"/>
</dbReference>
<feature type="transmembrane region" description="Helical" evidence="6">
    <location>
        <begin position="196"/>
        <end position="217"/>
    </location>
</feature>
<evidence type="ECO:0000256" key="4">
    <source>
        <dbReference type="ARBA" id="ARBA00022989"/>
    </source>
</evidence>
<feature type="domain" description="ABC-2 type transporter transmembrane" evidence="7">
    <location>
        <begin position="32"/>
        <end position="385"/>
    </location>
</feature>
<dbReference type="Pfam" id="PF12698">
    <property type="entry name" value="ABC2_membrane_3"/>
    <property type="match status" value="1"/>
</dbReference>
<name>A0A354LZX5_9BACT</name>
<keyword evidence="3 6" id="KW-0812">Transmembrane</keyword>
<evidence type="ECO:0000256" key="3">
    <source>
        <dbReference type="ARBA" id="ARBA00022692"/>
    </source>
</evidence>
<evidence type="ECO:0000313" key="9">
    <source>
        <dbReference type="Proteomes" id="UP000262954"/>
    </source>
</evidence>
<reference evidence="8 9" key="1">
    <citation type="journal article" date="2018" name="Nat. Biotechnol.">
        <title>A standardized bacterial taxonomy based on genome phylogeny substantially revises the tree of life.</title>
        <authorList>
            <person name="Parks D.H."/>
            <person name="Chuvochina M."/>
            <person name="Waite D.W."/>
            <person name="Rinke C."/>
            <person name="Skarshewski A."/>
            <person name="Chaumeil P.A."/>
            <person name="Hugenholtz P."/>
        </authorList>
    </citation>
    <scope>NUCLEOTIDE SEQUENCE [LARGE SCALE GENOMIC DNA]</scope>
    <source>
        <strain evidence="8">UBA11482</strain>
    </source>
</reference>
<sequence>MRISNKISSWFKDIATIIMREFKTIGTSYAILLVLMGGIFVYGLLYNYMYEPNLIRDAPIAVVDQSHSALSREYTRLIDAAPQVKVYCNGDDFPEAKELMKKNEVIGIIYIPEDFETRVNRGDESIFVMYGTTNAFLYYLAMQESSAGAMLELNKKYRPEMLVFLPQQDTQQITQSKAITVVGTALYNHTEGYGSYLIPAVLMVIIFQTLLMVIGMISGDEKDSGSISQLPGKGFSFGRMSGIIISKTFVYCFLYAFFSLFLLGLMPVVFSLPNIGNKYEIVMLMIPYLLATSFFGLAASVFYTDSETPLLMIAFFSVGLIFLSGVSYPLELMPWYWKASHFIFPAAPGTLAFVKINSMGATIADIRQEYITLWIQCAVYFILACLAYRHNIMASAKRTGKNHNIRPINILK</sequence>
<feature type="transmembrane region" description="Helical" evidence="6">
    <location>
        <begin position="370"/>
        <end position="388"/>
    </location>
</feature>
<evidence type="ECO:0000256" key="6">
    <source>
        <dbReference type="SAM" id="Phobius"/>
    </source>
</evidence>
<evidence type="ECO:0000256" key="1">
    <source>
        <dbReference type="ARBA" id="ARBA00004651"/>
    </source>
</evidence>
<dbReference type="GO" id="GO:0005886">
    <property type="term" value="C:plasma membrane"/>
    <property type="evidence" value="ECO:0007669"/>
    <property type="project" value="UniProtKB-SubCell"/>
</dbReference>
<accession>A0A354LZX5</accession>
<dbReference type="InterPro" id="IPR051449">
    <property type="entry name" value="ABC-2_transporter_component"/>
</dbReference>
<evidence type="ECO:0000313" key="8">
    <source>
        <dbReference type="EMBL" id="HBJ07814.1"/>
    </source>
</evidence>
<keyword evidence="5 6" id="KW-0472">Membrane</keyword>
<evidence type="ECO:0000256" key="5">
    <source>
        <dbReference type="ARBA" id="ARBA00023136"/>
    </source>
</evidence>
<dbReference type="PANTHER" id="PTHR30294">
    <property type="entry name" value="MEMBRANE COMPONENT OF ABC TRANSPORTER YHHJ-RELATED"/>
    <property type="match status" value="1"/>
</dbReference>
<proteinExistence type="predicted"/>
<dbReference type="EMBL" id="DNWC01000034">
    <property type="protein sequence ID" value="HBJ07814.1"/>
    <property type="molecule type" value="Genomic_DNA"/>
</dbReference>
<gene>
    <name evidence="8" type="ORF">DDY73_02300</name>
</gene>
<keyword evidence="4 6" id="KW-1133">Transmembrane helix</keyword>
<dbReference type="PANTHER" id="PTHR30294:SF46">
    <property type="entry name" value="ABC TRANSPORTER PERMEASE"/>
    <property type="match status" value="1"/>
</dbReference>
<keyword evidence="2" id="KW-1003">Cell membrane</keyword>
<dbReference type="RefSeq" id="WP_009316855.1">
    <property type="nucleotide sequence ID" value="NZ_CABKQP010000001.1"/>
</dbReference>
<evidence type="ECO:0000259" key="7">
    <source>
        <dbReference type="Pfam" id="PF12698"/>
    </source>
</evidence>
<organism evidence="8 9">
    <name type="scientific">Coprobacter fastidiosus</name>
    <dbReference type="NCBI Taxonomy" id="1099853"/>
    <lineage>
        <taxon>Bacteria</taxon>
        <taxon>Pseudomonadati</taxon>
        <taxon>Bacteroidota</taxon>
        <taxon>Bacteroidia</taxon>
        <taxon>Bacteroidales</taxon>
        <taxon>Barnesiellaceae</taxon>
        <taxon>Coprobacter</taxon>
    </lineage>
</organism>
<comment type="caution">
    <text evidence="8">The sequence shown here is derived from an EMBL/GenBank/DDBJ whole genome shotgun (WGS) entry which is preliminary data.</text>
</comment>